<reference evidence="4 5" key="1">
    <citation type="submission" date="2018-08" db="EMBL/GenBank/DDBJ databases">
        <title>Vibrio isolated from the Eastern China Marginal Seas.</title>
        <authorList>
            <person name="Li Y."/>
        </authorList>
    </citation>
    <scope>NUCLEOTIDE SEQUENCE [LARGE SCALE GENOMIC DNA]</scope>
    <source>
        <strain evidence="4 5">BEI233</strain>
    </source>
</reference>
<keyword evidence="5" id="KW-1185">Reference proteome</keyword>
<name>A0A3A6R4D3_9VIBR</name>
<evidence type="ECO:0000256" key="2">
    <source>
        <dbReference type="PROSITE-ProRule" id="PRU00335"/>
    </source>
</evidence>
<dbReference type="PRINTS" id="PR00455">
    <property type="entry name" value="HTHTETR"/>
</dbReference>
<dbReference type="RefSeq" id="WP_120031529.1">
    <property type="nucleotide sequence ID" value="NZ_QVMU01000009.1"/>
</dbReference>
<sequence length="195" mass="22153">MSVKEKKRGRPKSLHRPLSDVIILEQAKVMMREEGKIPSIRQLSTALSVDPMAIYHYFKNKNALLEAVATSLVNDIYQPIESDDWQQELVELSTSYVSLLHQYPGLLEILLGMTSLSPANVFIERFQRIMSVFELDEAKMSDGLDLLVDYLHGFALAMNYQDERQLLDVSRLRGPLILYCQGLLPGMCSCKITDS</sequence>
<evidence type="ECO:0000256" key="1">
    <source>
        <dbReference type="ARBA" id="ARBA00023125"/>
    </source>
</evidence>
<dbReference type="GO" id="GO:0003677">
    <property type="term" value="F:DNA binding"/>
    <property type="evidence" value="ECO:0007669"/>
    <property type="project" value="UniProtKB-UniRule"/>
</dbReference>
<dbReference type="InterPro" id="IPR009057">
    <property type="entry name" value="Homeodomain-like_sf"/>
</dbReference>
<evidence type="ECO:0000313" key="5">
    <source>
        <dbReference type="Proteomes" id="UP000273252"/>
    </source>
</evidence>
<comment type="caution">
    <text evidence="4">The sequence shown here is derived from an EMBL/GenBank/DDBJ whole genome shotgun (WGS) entry which is preliminary data.</text>
</comment>
<dbReference type="SUPFAM" id="SSF48498">
    <property type="entry name" value="Tetracyclin repressor-like, C-terminal domain"/>
    <property type="match status" value="1"/>
</dbReference>
<evidence type="ECO:0000259" key="3">
    <source>
        <dbReference type="PROSITE" id="PS50977"/>
    </source>
</evidence>
<dbReference type="OrthoDB" id="329481at2"/>
<dbReference type="Gene3D" id="1.10.357.10">
    <property type="entry name" value="Tetracycline Repressor, domain 2"/>
    <property type="match status" value="1"/>
</dbReference>
<dbReference type="EMBL" id="QVMU01000009">
    <property type="protein sequence ID" value="RJX71023.1"/>
    <property type="molecule type" value="Genomic_DNA"/>
</dbReference>
<evidence type="ECO:0000313" key="4">
    <source>
        <dbReference type="EMBL" id="RJX71023.1"/>
    </source>
</evidence>
<keyword evidence="1 2" id="KW-0238">DNA-binding</keyword>
<organism evidence="4 5">
    <name type="scientific">Vibrio sinensis</name>
    <dbReference type="NCBI Taxonomy" id="2302434"/>
    <lineage>
        <taxon>Bacteria</taxon>
        <taxon>Pseudomonadati</taxon>
        <taxon>Pseudomonadota</taxon>
        <taxon>Gammaproteobacteria</taxon>
        <taxon>Vibrionales</taxon>
        <taxon>Vibrionaceae</taxon>
        <taxon>Vibrio</taxon>
    </lineage>
</organism>
<accession>A0A3A6R4D3</accession>
<dbReference type="Proteomes" id="UP000273252">
    <property type="component" value="Unassembled WGS sequence"/>
</dbReference>
<gene>
    <name evidence="4" type="ORF">DZ860_11885</name>
</gene>
<dbReference type="SUPFAM" id="SSF46689">
    <property type="entry name" value="Homeodomain-like"/>
    <property type="match status" value="1"/>
</dbReference>
<proteinExistence type="predicted"/>
<feature type="DNA-binding region" description="H-T-H motif" evidence="2">
    <location>
        <begin position="39"/>
        <end position="58"/>
    </location>
</feature>
<dbReference type="Pfam" id="PF00440">
    <property type="entry name" value="TetR_N"/>
    <property type="match status" value="1"/>
</dbReference>
<dbReference type="AlphaFoldDB" id="A0A3A6R4D3"/>
<protein>
    <submittedName>
        <fullName evidence="4">TetR/AcrR family transcriptional regulator</fullName>
    </submittedName>
</protein>
<dbReference type="InterPro" id="IPR001647">
    <property type="entry name" value="HTH_TetR"/>
</dbReference>
<dbReference type="InterPro" id="IPR036271">
    <property type="entry name" value="Tet_transcr_reg_TetR-rel_C_sf"/>
</dbReference>
<dbReference type="PROSITE" id="PS50977">
    <property type="entry name" value="HTH_TETR_2"/>
    <property type="match status" value="1"/>
</dbReference>
<feature type="domain" description="HTH tetR-type" evidence="3">
    <location>
        <begin position="17"/>
        <end position="76"/>
    </location>
</feature>